<accession>A0ABX5SSQ1</accession>
<dbReference type="PROSITE" id="PS51782">
    <property type="entry name" value="LYSM"/>
    <property type="match status" value="1"/>
</dbReference>
<feature type="compositionally biased region" description="Polar residues" evidence="1">
    <location>
        <begin position="1"/>
        <end position="10"/>
    </location>
</feature>
<evidence type="ECO:0000259" key="2">
    <source>
        <dbReference type="PROSITE" id="PS51782"/>
    </source>
</evidence>
<feature type="region of interest" description="Disordered" evidence="1">
    <location>
        <begin position="1"/>
        <end position="29"/>
    </location>
</feature>
<evidence type="ECO:0000313" key="3">
    <source>
        <dbReference type="EMBL" id="QBR89193.1"/>
    </source>
</evidence>
<dbReference type="InterPro" id="IPR036779">
    <property type="entry name" value="LysM_dom_sf"/>
</dbReference>
<dbReference type="Proteomes" id="UP000295748">
    <property type="component" value="Chromosome"/>
</dbReference>
<organism evidence="3 4">
    <name type="scientific">Microbacterium wangchenii</name>
    <dbReference type="NCBI Taxonomy" id="2541726"/>
    <lineage>
        <taxon>Bacteria</taxon>
        <taxon>Bacillati</taxon>
        <taxon>Actinomycetota</taxon>
        <taxon>Actinomycetes</taxon>
        <taxon>Micrococcales</taxon>
        <taxon>Microbacteriaceae</taxon>
        <taxon>Microbacterium</taxon>
    </lineage>
</organism>
<dbReference type="InterPro" id="IPR045361">
    <property type="entry name" value="CIS_tube_prot_N"/>
</dbReference>
<dbReference type="RefSeq" id="WP_135067451.1">
    <property type="nucleotide sequence ID" value="NZ_CP038266.1"/>
</dbReference>
<evidence type="ECO:0000256" key="1">
    <source>
        <dbReference type="SAM" id="MobiDB-lite"/>
    </source>
</evidence>
<dbReference type="Pfam" id="PF19266">
    <property type="entry name" value="CIS_tube"/>
    <property type="match status" value="1"/>
</dbReference>
<name>A0ABX5SSQ1_9MICO</name>
<feature type="domain" description="LysM" evidence="2">
    <location>
        <begin position="182"/>
        <end position="229"/>
    </location>
</feature>
<dbReference type="EMBL" id="CP038266">
    <property type="protein sequence ID" value="QBR89193.1"/>
    <property type="molecule type" value="Genomic_DNA"/>
</dbReference>
<dbReference type="InterPro" id="IPR018392">
    <property type="entry name" value="LysM"/>
</dbReference>
<evidence type="ECO:0000313" key="4">
    <source>
        <dbReference type="Proteomes" id="UP000295748"/>
    </source>
</evidence>
<protein>
    <submittedName>
        <fullName evidence="3">Peptidase M23</fullName>
    </submittedName>
</protein>
<proteinExistence type="predicted"/>
<dbReference type="Gene3D" id="3.10.350.10">
    <property type="entry name" value="LysM domain"/>
    <property type="match status" value="1"/>
</dbReference>
<keyword evidence="4" id="KW-1185">Reference proteome</keyword>
<dbReference type="CDD" id="cd00118">
    <property type="entry name" value="LysM"/>
    <property type="match status" value="1"/>
</dbReference>
<gene>
    <name evidence="3" type="ORF">E4K62_11160</name>
</gene>
<reference evidence="3 4" key="1">
    <citation type="submission" date="2019-03" db="EMBL/GenBank/DDBJ databases">
        <authorList>
            <person name="Dong K."/>
        </authorList>
    </citation>
    <scope>NUCLEOTIDE SEQUENCE [LARGE SCALE GENOMIC DNA]</scope>
    <source>
        <strain evidence="4">dk512</strain>
    </source>
</reference>
<sequence length="252" mass="27786">MPLTSTSSDTSKLEHARIDVHEPGPEPGKLGPFKFAIDFQFNPRELTMAKTAKWEKKNQNNSGAAGPVTYLGPDAQKLTVEMYLDASKAQDEFVVKSVERLFETCLPTARSKTGGKPSAPWVRFMWGTLSGFVGYVTSVSARYTLFSPDGRPLRAVCTVALEEFANPKRKQNPTSGGIAPRRSHVVREGDSLPLLAYREYGNAELWREVAEANGIDDPLRLRPGTVLLLPSATEMARAATRGRTLREVLRAH</sequence>
<feature type="compositionally biased region" description="Basic and acidic residues" evidence="1">
    <location>
        <begin position="11"/>
        <end position="24"/>
    </location>
</feature>